<dbReference type="STRING" id="633440.SAMN05421869_106273"/>
<reference evidence="2 3" key="1">
    <citation type="submission" date="2016-10" db="EMBL/GenBank/DDBJ databases">
        <authorList>
            <person name="de Groot N.N."/>
        </authorList>
    </citation>
    <scope>NUCLEOTIDE SEQUENCE [LARGE SCALE GENOMIC DNA]</scope>
    <source>
        <strain evidence="2 3">CGMCC 4.6533</strain>
    </source>
</reference>
<feature type="region of interest" description="Disordered" evidence="1">
    <location>
        <begin position="234"/>
        <end position="256"/>
    </location>
</feature>
<evidence type="ECO:0008006" key="4">
    <source>
        <dbReference type="Google" id="ProtNLM"/>
    </source>
</evidence>
<dbReference type="OrthoDB" id="3252095at2"/>
<dbReference type="EMBL" id="FNDJ01000006">
    <property type="protein sequence ID" value="SDI61748.1"/>
    <property type="molecule type" value="Genomic_DNA"/>
</dbReference>
<proteinExistence type="predicted"/>
<name>A0A1G8M1C6_9ACTN</name>
<gene>
    <name evidence="2" type="ORF">SAMN05421869_106273</name>
</gene>
<evidence type="ECO:0000313" key="2">
    <source>
        <dbReference type="EMBL" id="SDI61748.1"/>
    </source>
</evidence>
<protein>
    <recommendedName>
        <fullName evidence="4">Adhesin</fullName>
    </recommendedName>
</protein>
<dbReference type="RefSeq" id="WP_090931706.1">
    <property type="nucleotide sequence ID" value="NZ_FNDJ01000006.1"/>
</dbReference>
<evidence type="ECO:0000313" key="3">
    <source>
        <dbReference type="Proteomes" id="UP000199202"/>
    </source>
</evidence>
<organism evidence="2 3">
    <name type="scientific">Nonomuraea jiangxiensis</name>
    <dbReference type="NCBI Taxonomy" id="633440"/>
    <lineage>
        <taxon>Bacteria</taxon>
        <taxon>Bacillati</taxon>
        <taxon>Actinomycetota</taxon>
        <taxon>Actinomycetes</taxon>
        <taxon>Streptosporangiales</taxon>
        <taxon>Streptosporangiaceae</taxon>
        <taxon>Nonomuraea</taxon>
    </lineage>
</organism>
<dbReference type="Proteomes" id="UP000199202">
    <property type="component" value="Unassembled WGS sequence"/>
</dbReference>
<sequence>MPTFDTPEPISATVDIVFGDIWFIAGDRADTVVEVRPVDPSREVDVEAAEQATIEFADGRLLVAHPKLRTAFTTKYGSVKVLVELPTGSDVQGDTEEGEYLIKGAVGSCRLRNAIGDIRVGQATGVRLRTAGGKVIVDHVTGQADVSGNGDIRIRRIDGGAVVENAGGDSWIGEVAGDLLATSTEGDITVEVAHAAISAGTANGHVRVGEIGSGTADLYAAIGKLEVGIPQDTDIRLDAPTSPGYGRAHPTFTRRA</sequence>
<dbReference type="AlphaFoldDB" id="A0A1G8M1C6"/>
<accession>A0A1G8M1C6</accession>
<keyword evidence="3" id="KW-1185">Reference proteome</keyword>
<evidence type="ECO:0000256" key="1">
    <source>
        <dbReference type="SAM" id="MobiDB-lite"/>
    </source>
</evidence>